<evidence type="ECO:0000313" key="5">
    <source>
        <dbReference type="EMBL" id="MET1254983.1"/>
    </source>
</evidence>
<sequence length="307" mass="35211">MSFQLIKLHRQLLINTCGFILLTLILTFSIGSFKSTSQIEISDILGEGGIALISLIWIIAILISRPAGRVTRLLVYGLLFLHISLLLDLLDEFLIYPANHTWLTAYESIPAPIGMILMSIALYHWHNEQIMLNQQLQNRERYYREHALSDYVTGLYSAQYMHTQIQMELARSNNSSRFCLLMVDVDNFDYFVRQFGDTKADRLLREIANLILMNLRTTDLACRYSGDRFIILLPDTHYGEAIQISYQLETAINALAFKPEKNAQAFYHRASISLADSKNVENLNDLYHVLNSQMAIIKQDKSQGRVA</sequence>
<accession>A0ABV2BSS3</accession>
<dbReference type="EC" id="2.7.7.65" evidence="1"/>
<dbReference type="InterPro" id="IPR043128">
    <property type="entry name" value="Rev_trsase/Diguanyl_cyclase"/>
</dbReference>
<dbReference type="InterPro" id="IPR000160">
    <property type="entry name" value="GGDEF_dom"/>
</dbReference>
<evidence type="ECO:0000256" key="3">
    <source>
        <dbReference type="SAM" id="Phobius"/>
    </source>
</evidence>
<evidence type="ECO:0000256" key="1">
    <source>
        <dbReference type="ARBA" id="ARBA00012528"/>
    </source>
</evidence>
<dbReference type="SMART" id="SM00267">
    <property type="entry name" value="GGDEF"/>
    <property type="match status" value="1"/>
</dbReference>
<feature type="transmembrane region" description="Helical" evidence="3">
    <location>
        <begin position="75"/>
        <end position="96"/>
    </location>
</feature>
<reference evidence="5 6" key="1">
    <citation type="submission" date="2024-06" db="EMBL/GenBank/DDBJ databases">
        <authorList>
            <person name="Li F."/>
        </authorList>
    </citation>
    <scope>NUCLEOTIDE SEQUENCE [LARGE SCALE GENOMIC DNA]</scope>
    <source>
        <strain evidence="5 6">GXAS 311</strain>
    </source>
</reference>
<dbReference type="NCBIfam" id="TIGR00254">
    <property type="entry name" value="GGDEF"/>
    <property type="match status" value="1"/>
</dbReference>
<dbReference type="Pfam" id="PF00990">
    <property type="entry name" value="GGDEF"/>
    <property type="match status" value="1"/>
</dbReference>
<proteinExistence type="predicted"/>
<name>A0ABV2BSS3_9GAMM</name>
<feature type="transmembrane region" description="Helical" evidence="3">
    <location>
        <begin position="12"/>
        <end position="32"/>
    </location>
</feature>
<evidence type="ECO:0000313" key="6">
    <source>
        <dbReference type="Proteomes" id="UP001548189"/>
    </source>
</evidence>
<gene>
    <name evidence="5" type="ORF">ABVT43_07600</name>
</gene>
<dbReference type="InterPro" id="IPR029787">
    <property type="entry name" value="Nucleotide_cyclase"/>
</dbReference>
<feature type="domain" description="GGDEF" evidence="4">
    <location>
        <begin position="176"/>
        <end position="307"/>
    </location>
</feature>
<feature type="transmembrane region" description="Helical" evidence="3">
    <location>
        <begin position="108"/>
        <end position="125"/>
    </location>
</feature>
<comment type="caution">
    <text evidence="5">The sequence shown here is derived from an EMBL/GenBank/DDBJ whole genome shotgun (WGS) entry which is preliminary data.</text>
</comment>
<dbReference type="PROSITE" id="PS50887">
    <property type="entry name" value="GGDEF"/>
    <property type="match status" value="1"/>
</dbReference>
<dbReference type="Proteomes" id="UP001548189">
    <property type="component" value="Unassembled WGS sequence"/>
</dbReference>
<dbReference type="PANTHER" id="PTHR45138">
    <property type="entry name" value="REGULATORY COMPONENTS OF SENSORY TRANSDUCTION SYSTEM"/>
    <property type="match status" value="1"/>
</dbReference>
<organism evidence="5 6">
    <name type="scientific">Aliikangiella maris</name>
    <dbReference type="NCBI Taxonomy" id="3162458"/>
    <lineage>
        <taxon>Bacteria</taxon>
        <taxon>Pseudomonadati</taxon>
        <taxon>Pseudomonadota</taxon>
        <taxon>Gammaproteobacteria</taxon>
        <taxon>Oceanospirillales</taxon>
        <taxon>Pleioneaceae</taxon>
        <taxon>Aliikangiella</taxon>
    </lineage>
</organism>
<protein>
    <recommendedName>
        <fullName evidence="1">diguanylate cyclase</fullName>
        <ecNumber evidence="1">2.7.7.65</ecNumber>
    </recommendedName>
</protein>
<dbReference type="Gene3D" id="3.30.70.270">
    <property type="match status" value="1"/>
</dbReference>
<feature type="transmembrane region" description="Helical" evidence="3">
    <location>
        <begin position="44"/>
        <end position="63"/>
    </location>
</feature>
<comment type="catalytic activity">
    <reaction evidence="2">
        <text>2 GTP = 3',3'-c-di-GMP + 2 diphosphate</text>
        <dbReference type="Rhea" id="RHEA:24898"/>
        <dbReference type="ChEBI" id="CHEBI:33019"/>
        <dbReference type="ChEBI" id="CHEBI:37565"/>
        <dbReference type="ChEBI" id="CHEBI:58805"/>
        <dbReference type="EC" id="2.7.7.65"/>
    </reaction>
</comment>
<dbReference type="SUPFAM" id="SSF55073">
    <property type="entry name" value="Nucleotide cyclase"/>
    <property type="match status" value="1"/>
</dbReference>
<dbReference type="InterPro" id="IPR050469">
    <property type="entry name" value="Diguanylate_Cyclase"/>
</dbReference>
<keyword evidence="3" id="KW-0812">Transmembrane</keyword>
<dbReference type="CDD" id="cd01949">
    <property type="entry name" value="GGDEF"/>
    <property type="match status" value="1"/>
</dbReference>
<dbReference type="PANTHER" id="PTHR45138:SF9">
    <property type="entry name" value="DIGUANYLATE CYCLASE DGCM-RELATED"/>
    <property type="match status" value="1"/>
</dbReference>
<evidence type="ECO:0000259" key="4">
    <source>
        <dbReference type="PROSITE" id="PS50887"/>
    </source>
</evidence>
<keyword evidence="3" id="KW-0472">Membrane</keyword>
<keyword evidence="3" id="KW-1133">Transmembrane helix</keyword>
<evidence type="ECO:0000256" key="2">
    <source>
        <dbReference type="ARBA" id="ARBA00034247"/>
    </source>
</evidence>
<dbReference type="EMBL" id="JBEVCJ010000006">
    <property type="protein sequence ID" value="MET1254983.1"/>
    <property type="molecule type" value="Genomic_DNA"/>
</dbReference>
<dbReference type="RefSeq" id="WP_353874597.1">
    <property type="nucleotide sequence ID" value="NZ_JBEVCJ010000006.1"/>
</dbReference>
<keyword evidence="6" id="KW-1185">Reference proteome</keyword>